<protein>
    <submittedName>
        <fullName evidence="5">Peptidase inhibitor family I36 protein</fullName>
    </submittedName>
</protein>
<feature type="domain" description="Beta/gamma crystallin 'Greek key'" evidence="4">
    <location>
        <begin position="114"/>
        <end position="175"/>
    </location>
</feature>
<dbReference type="SUPFAM" id="SSF49695">
    <property type="entry name" value="gamma-Crystallin-like"/>
    <property type="match status" value="1"/>
</dbReference>
<gene>
    <name evidence="5" type="ORF">ACFOUO_04920</name>
</gene>
<feature type="signal peptide" evidence="3">
    <location>
        <begin position="1"/>
        <end position="29"/>
    </location>
</feature>
<dbReference type="InterPro" id="IPR001064">
    <property type="entry name" value="Beta/gamma_crystallin"/>
</dbReference>
<sequence>MKTASIAVLGLVLSVGMIGSTLFGQPASAETKDNRLPVVLDGTKVSPNSPKVDKAKIFVEDDKAQKQGVVFGFSSKAKAEKYLKEGVSPIQKETSLPISPQQGKPSPTATSSYFFEHAGFGGSWFSIQLGYASSYLGSYWNDRISSLSAASGGNWTILYEHSNYRGKQYWLKSGYSRSNLVDVPDGSGGNWNDKASSIYVY</sequence>
<evidence type="ECO:0000256" key="2">
    <source>
        <dbReference type="ARBA" id="ARBA00022737"/>
    </source>
</evidence>
<dbReference type="InterPro" id="IPR011024">
    <property type="entry name" value="G_crystallin-like"/>
</dbReference>
<evidence type="ECO:0000313" key="5">
    <source>
        <dbReference type="EMBL" id="MFC4076148.1"/>
    </source>
</evidence>
<dbReference type="Gene3D" id="2.60.20.10">
    <property type="entry name" value="Crystallins"/>
    <property type="match status" value="1"/>
</dbReference>
<feature type="chain" id="PRO_5046673777" evidence="3">
    <location>
        <begin position="30"/>
        <end position="201"/>
    </location>
</feature>
<keyword evidence="6" id="KW-1185">Reference proteome</keyword>
<organism evidence="5 6">
    <name type="scientific">Salinithrix halophila</name>
    <dbReference type="NCBI Taxonomy" id="1485204"/>
    <lineage>
        <taxon>Bacteria</taxon>
        <taxon>Bacillati</taxon>
        <taxon>Bacillota</taxon>
        <taxon>Bacilli</taxon>
        <taxon>Bacillales</taxon>
        <taxon>Thermoactinomycetaceae</taxon>
        <taxon>Salinithrix</taxon>
    </lineage>
</organism>
<keyword evidence="3" id="KW-0732">Signal</keyword>
<comment type="similarity">
    <text evidence="1">Belongs to the beta/gamma-crystallin family.</text>
</comment>
<comment type="caution">
    <text evidence="5">The sequence shown here is derived from an EMBL/GenBank/DDBJ whole genome shotgun (WGS) entry which is preliminary data.</text>
</comment>
<name>A0ABV8JFU7_9BACL</name>
<reference evidence="6" key="1">
    <citation type="journal article" date="2019" name="Int. J. Syst. Evol. Microbiol.">
        <title>The Global Catalogue of Microorganisms (GCM) 10K type strain sequencing project: providing services to taxonomists for standard genome sequencing and annotation.</title>
        <authorList>
            <consortium name="The Broad Institute Genomics Platform"/>
            <consortium name="The Broad Institute Genome Sequencing Center for Infectious Disease"/>
            <person name="Wu L."/>
            <person name="Ma J."/>
        </authorList>
    </citation>
    <scope>NUCLEOTIDE SEQUENCE [LARGE SCALE GENOMIC DNA]</scope>
    <source>
        <strain evidence="6">IBRC-M 10813</strain>
    </source>
</reference>
<evidence type="ECO:0000256" key="3">
    <source>
        <dbReference type="SAM" id="SignalP"/>
    </source>
</evidence>
<accession>A0ABV8JFU7</accession>
<evidence type="ECO:0000313" key="6">
    <source>
        <dbReference type="Proteomes" id="UP001595843"/>
    </source>
</evidence>
<evidence type="ECO:0000259" key="4">
    <source>
        <dbReference type="Pfam" id="PF00030"/>
    </source>
</evidence>
<proteinExistence type="inferred from homology"/>
<dbReference type="RefSeq" id="WP_380702733.1">
    <property type="nucleotide sequence ID" value="NZ_JBHSAP010000007.1"/>
</dbReference>
<dbReference type="Pfam" id="PF00030">
    <property type="entry name" value="Crystall"/>
    <property type="match status" value="1"/>
</dbReference>
<evidence type="ECO:0000256" key="1">
    <source>
        <dbReference type="ARBA" id="ARBA00009646"/>
    </source>
</evidence>
<keyword evidence="2" id="KW-0677">Repeat</keyword>
<dbReference type="Proteomes" id="UP001595843">
    <property type="component" value="Unassembled WGS sequence"/>
</dbReference>
<dbReference type="EMBL" id="JBHSAP010000007">
    <property type="protein sequence ID" value="MFC4076148.1"/>
    <property type="molecule type" value="Genomic_DNA"/>
</dbReference>